<gene>
    <name evidence="3" type="ORF">BT96DRAFT_978962</name>
</gene>
<name>A0A6A4H869_9AGAR</name>
<evidence type="ECO:0000256" key="1">
    <source>
        <dbReference type="ARBA" id="ARBA00035112"/>
    </source>
</evidence>
<feature type="signal peptide" evidence="2">
    <location>
        <begin position="1"/>
        <end position="20"/>
    </location>
</feature>
<evidence type="ECO:0000313" key="3">
    <source>
        <dbReference type="EMBL" id="KAE9393395.1"/>
    </source>
</evidence>
<evidence type="ECO:0000256" key="2">
    <source>
        <dbReference type="SAM" id="SignalP"/>
    </source>
</evidence>
<dbReference type="AlphaFoldDB" id="A0A6A4H869"/>
<reference evidence="3" key="1">
    <citation type="journal article" date="2019" name="Environ. Microbiol.">
        <title>Fungal ecological strategies reflected in gene transcription - a case study of two litter decomposers.</title>
        <authorList>
            <person name="Barbi F."/>
            <person name="Kohler A."/>
            <person name="Barry K."/>
            <person name="Baskaran P."/>
            <person name="Daum C."/>
            <person name="Fauchery L."/>
            <person name="Ihrmark K."/>
            <person name="Kuo A."/>
            <person name="LaButti K."/>
            <person name="Lipzen A."/>
            <person name="Morin E."/>
            <person name="Grigoriev I.V."/>
            <person name="Henrissat B."/>
            <person name="Lindahl B."/>
            <person name="Martin F."/>
        </authorList>
    </citation>
    <scope>NUCLEOTIDE SEQUENCE</scope>
    <source>
        <strain evidence="3">JB14</strain>
    </source>
</reference>
<dbReference type="PANTHER" id="PTHR33365">
    <property type="entry name" value="YALI0B05434P"/>
    <property type="match status" value="1"/>
</dbReference>
<comment type="similarity">
    <text evidence="1">Belongs to the ustYa family.</text>
</comment>
<dbReference type="GO" id="GO:0043386">
    <property type="term" value="P:mycotoxin biosynthetic process"/>
    <property type="evidence" value="ECO:0007669"/>
    <property type="project" value="InterPro"/>
</dbReference>
<dbReference type="EMBL" id="ML769573">
    <property type="protein sequence ID" value="KAE9393395.1"/>
    <property type="molecule type" value="Genomic_DNA"/>
</dbReference>
<accession>A0A6A4H869</accession>
<dbReference type="PANTHER" id="PTHR33365:SF6">
    <property type="entry name" value="OXIDASE USTYA"/>
    <property type="match status" value="1"/>
</dbReference>
<protein>
    <submittedName>
        <fullName evidence="3">Uncharacterized protein</fullName>
    </submittedName>
</protein>
<dbReference type="InterPro" id="IPR021765">
    <property type="entry name" value="UstYa-like"/>
</dbReference>
<dbReference type="Pfam" id="PF11807">
    <property type="entry name" value="UstYa"/>
    <property type="match status" value="1"/>
</dbReference>
<dbReference type="Proteomes" id="UP000799118">
    <property type="component" value="Unassembled WGS sequence"/>
</dbReference>
<dbReference type="OrthoDB" id="3687641at2759"/>
<organism evidence="3 4">
    <name type="scientific">Gymnopus androsaceus JB14</name>
    <dbReference type="NCBI Taxonomy" id="1447944"/>
    <lineage>
        <taxon>Eukaryota</taxon>
        <taxon>Fungi</taxon>
        <taxon>Dikarya</taxon>
        <taxon>Basidiomycota</taxon>
        <taxon>Agaricomycotina</taxon>
        <taxon>Agaricomycetes</taxon>
        <taxon>Agaricomycetidae</taxon>
        <taxon>Agaricales</taxon>
        <taxon>Marasmiineae</taxon>
        <taxon>Omphalotaceae</taxon>
        <taxon>Gymnopus</taxon>
    </lineage>
</organism>
<sequence length="197" mass="22659">MFFLCIIILMKIVGILWLRAATHQNHHHVWQVSDVRQLSRQTSGYDSSQPLVYAPKWDIPSPRKVRMSMEETTHYQLDSPEADAEWKSLYPGEGVVYLPVLEEDIDYGMSNDHQKALPFTLSMFHQLQCLDIVRKEIVRHHKDTLASPSAVVSSQLAHHCINHLRQMALCRSDMYLSPVIAAPEPKAYALETYECND</sequence>
<keyword evidence="4" id="KW-1185">Reference proteome</keyword>
<keyword evidence="2" id="KW-0732">Signal</keyword>
<evidence type="ECO:0000313" key="4">
    <source>
        <dbReference type="Proteomes" id="UP000799118"/>
    </source>
</evidence>
<feature type="chain" id="PRO_5025444080" evidence="2">
    <location>
        <begin position="21"/>
        <end position="197"/>
    </location>
</feature>
<proteinExistence type="inferred from homology"/>